<evidence type="ECO:0000313" key="8">
    <source>
        <dbReference type="EMBL" id="AWI54475.1"/>
    </source>
</evidence>
<proteinExistence type="inferred from homology"/>
<evidence type="ECO:0000256" key="4">
    <source>
        <dbReference type="ARBA" id="ARBA00022692"/>
    </source>
</evidence>
<comment type="subcellular location">
    <subcellularLocation>
        <location evidence="1">Cell membrane</location>
        <topology evidence="1">Multi-pass membrane protein</topology>
    </subcellularLocation>
</comment>
<organism evidence="8 9">
    <name type="scientific">Aquabacterium olei</name>
    <dbReference type="NCBI Taxonomy" id="1296669"/>
    <lineage>
        <taxon>Bacteria</taxon>
        <taxon>Pseudomonadati</taxon>
        <taxon>Pseudomonadota</taxon>
        <taxon>Betaproteobacteria</taxon>
        <taxon>Burkholderiales</taxon>
        <taxon>Aquabacterium</taxon>
    </lineage>
</organism>
<dbReference type="EMBL" id="CP029210">
    <property type="protein sequence ID" value="AWI54475.1"/>
    <property type="molecule type" value="Genomic_DNA"/>
</dbReference>
<feature type="transmembrane region" description="Helical" evidence="7">
    <location>
        <begin position="39"/>
        <end position="65"/>
    </location>
</feature>
<dbReference type="InterPro" id="IPR050833">
    <property type="entry name" value="Poly_Biosynth_Transport"/>
</dbReference>
<feature type="transmembrane region" description="Helical" evidence="7">
    <location>
        <begin position="168"/>
        <end position="189"/>
    </location>
</feature>
<dbReference type="GO" id="GO:0005886">
    <property type="term" value="C:plasma membrane"/>
    <property type="evidence" value="ECO:0007669"/>
    <property type="project" value="UniProtKB-SubCell"/>
</dbReference>
<feature type="transmembrane region" description="Helical" evidence="7">
    <location>
        <begin position="415"/>
        <end position="439"/>
    </location>
</feature>
<protein>
    <submittedName>
        <fullName evidence="8">Lipopolysaccharide biosynthesis protein</fullName>
    </submittedName>
</protein>
<dbReference type="PANTHER" id="PTHR30250:SF10">
    <property type="entry name" value="LIPOPOLYSACCHARIDE BIOSYNTHESIS PROTEIN WZXC"/>
    <property type="match status" value="1"/>
</dbReference>
<dbReference type="Proteomes" id="UP000244892">
    <property type="component" value="Chromosome"/>
</dbReference>
<evidence type="ECO:0000256" key="5">
    <source>
        <dbReference type="ARBA" id="ARBA00022989"/>
    </source>
</evidence>
<feature type="transmembrane region" description="Helical" evidence="7">
    <location>
        <begin position="108"/>
        <end position="126"/>
    </location>
</feature>
<accession>A0A2U8FTU4</accession>
<evidence type="ECO:0000313" key="9">
    <source>
        <dbReference type="Proteomes" id="UP000244892"/>
    </source>
</evidence>
<evidence type="ECO:0000256" key="1">
    <source>
        <dbReference type="ARBA" id="ARBA00004651"/>
    </source>
</evidence>
<keyword evidence="3" id="KW-1003">Cell membrane</keyword>
<feature type="transmembrane region" description="Helical" evidence="7">
    <location>
        <begin position="138"/>
        <end position="162"/>
    </location>
</feature>
<sequence length="498" mass="53713">MKAQLARGVLWLSAAKVAVTVLALCSTFILARLLTPEDFGLVALALTMLEVLAAITELSLASSLIHHEQPTEDHFHTAWTMNLIRGGLVGAGFALASPWVADLYHDERLIPVMCWMGLSVFINGGANPKVIVLTRQLVFWQEFVVLVTQKLAGVVASIVVALVFRSHWALVVGLLCTQVAGVVSSYVVVPYRPRFSLIHVRDLLSFSVWLSLGQIVNTLNWRLDHLIIGARMGARALGLYTVGDKLAALATRETIGPIEQALFPGLRAVVHEPERLKRGYLRAQAVIAAAAMPVGMLFALQAEVVVRLVLGEKWLDAVIVVQMLAAVFALQTVASPVRPLAMALGATRLLFMRDLAMFAVRVPIIAAAAWYGGLLMVLQARAITGLATIVLNMTVVRQLAGLSLTAQLRSTERSLVSAVVAGAVVWAAQTPSGAGWSWLHLAGELAAVSTLGVAVYGAMHLVLWSLASRPPGPETELLSLLDKLRHKFLPHQVSTHDQ</sequence>
<gene>
    <name evidence="8" type="ORF">DEH84_14365</name>
</gene>
<name>A0A2U8FTU4_9BURK</name>
<evidence type="ECO:0000256" key="6">
    <source>
        <dbReference type="ARBA" id="ARBA00023136"/>
    </source>
</evidence>
<reference evidence="8 9" key="1">
    <citation type="submission" date="2018-05" db="EMBL/GenBank/DDBJ databases">
        <title>complete genome sequence of Aquabacterium olei NBRC 110486.</title>
        <authorList>
            <person name="Tang B."/>
            <person name="Chang J."/>
            <person name="Zhang L."/>
            <person name="Yang H."/>
        </authorList>
    </citation>
    <scope>NUCLEOTIDE SEQUENCE [LARGE SCALE GENOMIC DNA]</scope>
    <source>
        <strain evidence="8 9">NBRC 110486</strain>
    </source>
</reference>
<keyword evidence="5 7" id="KW-1133">Transmembrane helix</keyword>
<dbReference type="PANTHER" id="PTHR30250">
    <property type="entry name" value="PST FAMILY PREDICTED COLANIC ACID TRANSPORTER"/>
    <property type="match status" value="1"/>
</dbReference>
<dbReference type="KEGG" id="aon:DEH84_14365"/>
<keyword evidence="6 7" id="KW-0472">Membrane</keyword>
<evidence type="ECO:0000256" key="3">
    <source>
        <dbReference type="ARBA" id="ARBA00022475"/>
    </source>
</evidence>
<feature type="transmembrane region" description="Helical" evidence="7">
    <location>
        <begin position="378"/>
        <end position="395"/>
    </location>
</feature>
<feature type="transmembrane region" description="Helical" evidence="7">
    <location>
        <begin position="77"/>
        <end position="96"/>
    </location>
</feature>
<dbReference type="Pfam" id="PF13440">
    <property type="entry name" value="Polysacc_synt_3"/>
    <property type="match status" value="1"/>
</dbReference>
<dbReference type="RefSeq" id="WP_109037469.1">
    <property type="nucleotide sequence ID" value="NZ_CP029210.1"/>
</dbReference>
<feature type="transmembrane region" description="Helical" evidence="7">
    <location>
        <begin position="314"/>
        <end position="334"/>
    </location>
</feature>
<feature type="transmembrane region" description="Helical" evidence="7">
    <location>
        <begin position="445"/>
        <end position="467"/>
    </location>
</feature>
<evidence type="ECO:0000256" key="7">
    <source>
        <dbReference type="SAM" id="Phobius"/>
    </source>
</evidence>
<dbReference type="OrthoDB" id="5486360at2"/>
<keyword evidence="4 7" id="KW-0812">Transmembrane</keyword>
<dbReference type="CDD" id="cd13127">
    <property type="entry name" value="MATE_tuaB_like"/>
    <property type="match status" value="1"/>
</dbReference>
<keyword evidence="9" id="KW-1185">Reference proteome</keyword>
<dbReference type="AlphaFoldDB" id="A0A2U8FTU4"/>
<feature type="transmembrane region" description="Helical" evidence="7">
    <location>
        <begin position="355"/>
        <end position="372"/>
    </location>
</feature>
<comment type="similarity">
    <text evidence="2">Belongs to the polysaccharide synthase family.</text>
</comment>
<feature type="transmembrane region" description="Helical" evidence="7">
    <location>
        <begin position="9"/>
        <end position="33"/>
    </location>
</feature>
<evidence type="ECO:0000256" key="2">
    <source>
        <dbReference type="ARBA" id="ARBA00007430"/>
    </source>
</evidence>
<feature type="transmembrane region" description="Helical" evidence="7">
    <location>
        <begin position="285"/>
        <end position="302"/>
    </location>
</feature>